<evidence type="ECO:0000256" key="4">
    <source>
        <dbReference type="ARBA" id="ARBA00022737"/>
    </source>
</evidence>
<dbReference type="Pfam" id="PF00001">
    <property type="entry name" value="7tm_1"/>
    <property type="match status" value="1"/>
</dbReference>
<dbReference type="Proteomes" id="UP000886611">
    <property type="component" value="Unassembled WGS sequence"/>
</dbReference>
<name>A0A8X7WUN6_POLSE</name>
<dbReference type="PRINTS" id="PR01739">
    <property type="entry name" value="RELAXINR"/>
</dbReference>
<comment type="caution">
    <text evidence="11">The sequence shown here is derived from an EMBL/GenBank/DDBJ whole genome shotgun (WGS) entry which is preliminary data.</text>
</comment>
<evidence type="ECO:0000256" key="9">
    <source>
        <dbReference type="SAM" id="Phobius"/>
    </source>
</evidence>
<gene>
    <name evidence="11" type="primary">Rxfp2_2</name>
    <name evidence="11" type="ORF">GTO96_0007040</name>
</gene>
<dbReference type="GO" id="GO:0009755">
    <property type="term" value="P:hormone-mediated signaling pathway"/>
    <property type="evidence" value="ECO:0007669"/>
    <property type="project" value="TreeGrafter"/>
</dbReference>
<feature type="transmembrane region" description="Helical" evidence="9">
    <location>
        <begin position="319"/>
        <end position="343"/>
    </location>
</feature>
<dbReference type="PANTHER" id="PTHR24372">
    <property type="entry name" value="GLYCOPROTEIN HORMONE RECEPTOR"/>
    <property type="match status" value="1"/>
</dbReference>
<dbReference type="GO" id="GO:0005886">
    <property type="term" value="C:plasma membrane"/>
    <property type="evidence" value="ECO:0007669"/>
    <property type="project" value="TreeGrafter"/>
</dbReference>
<dbReference type="GO" id="GO:0008528">
    <property type="term" value="F:G protein-coupled peptide receptor activity"/>
    <property type="evidence" value="ECO:0007669"/>
    <property type="project" value="TreeGrafter"/>
</dbReference>
<reference evidence="11 12" key="1">
    <citation type="journal article" date="2021" name="Cell">
        <title>Tracing the genetic footprints of vertebrate landing in non-teleost ray-finned fishes.</title>
        <authorList>
            <person name="Bi X."/>
            <person name="Wang K."/>
            <person name="Yang L."/>
            <person name="Pan H."/>
            <person name="Jiang H."/>
            <person name="Wei Q."/>
            <person name="Fang M."/>
            <person name="Yu H."/>
            <person name="Zhu C."/>
            <person name="Cai Y."/>
            <person name="He Y."/>
            <person name="Gan X."/>
            <person name="Zeng H."/>
            <person name="Yu D."/>
            <person name="Zhu Y."/>
            <person name="Jiang H."/>
            <person name="Qiu Q."/>
            <person name="Yang H."/>
            <person name="Zhang Y.E."/>
            <person name="Wang W."/>
            <person name="Zhu M."/>
            <person name="He S."/>
            <person name="Zhang G."/>
        </authorList>
    </citation>
    <scope>NUCLEOTIDE SEQUENCE [LARGE SCALE GENOMIC DNA]</scope>
    <source>
        <strain evidence="11">Bchr_013</strain>
    </source>
</reference>
<dbReference type="PANTHER" id="PTHR24372:SF80">
    <property type="entry name" value="FI21465P1-RELATED"/>
    <property type="match status" value="1"/>
</dbReference>
<evidence type="ECO:0000256" key="7">
    <source>
        <dbReference type="ARBA" id="ARBA00023180"/>
    </source>
</evidence>
<evidence type="ECO:0000256" key="1">
    <source>
        <dbReference type="ARBA" id="ARBA00004370"/>
    </source>
</evidence>
<evidence type="ECO:0000259" key="10">
    <source>
        <dbReference type="PROSITE" id="PS50262"/>
    </source>
</evidence>
<feature type="transmembrane region" description="Helical" evidence="9">
    <location>
        <begin position="142"/>
        <end position="163"/>
    </location>
</feature>
<keyword evidence="2" id="KW-0433">Leucine-rich repeat</keyword>
<feature type="transmembrane region" description="Helical" evidence="9">
    <location>
        <begin position="280"/>
        <end position="299"/>
    </location>
</feature>
<proteinExistence type="predicted"/>
<keyword evidence="7" id="KW-0325">Glycoprotein</keyword>
<feature type="transmembrane region" description="Helical" evidence="9">
    <location>
        <begin position="96"/>
        <end position="122"/>
    </location>
</feature>
<evidence type="ECO:0000256" key="2">
    <source>
        <dbReference type="ARBA" id="ARBA00022614"/>
    </source>
</evidence>
<evidence type="ECO:0000313" key="12">
    <source>
        <dbReference type="Proteomes" id="UP000886611"/>
    </source>
</evidence>
<feature type="non-terminal residue" evidence="11">
    <location>
        <position position="376"/>
    </location>
</feature>
<dbReference type="GO" id="GO:0007189">
    <property type="term" value="P:adenylate cyclase-activating G protein-coupled receptor signaling pathway"/>
    <property type="evidence" value="ECO:0007669"/>
    <property type="project" value="TreeGrafter"/>
</dbReference>
<feature type="region of interest" description="Disordered" evidence="8">
    <location>
        <begin position="1"/>
        <end position="22"/>
    </location>
</feature>
<accession>A0A8X7WUN6</accession>
<dbReference type="FunFam" id="1.20.1070.10:FF:000023">
    <property type="entry name" value="Relaxin family peptide receptor 1"/>
    <property type="match status" value="1"/>
</dbReference>
<keyword evidence="4" id="KW-0677">Repeat</keyword>
<keyword evidence="3 9" id="KW-0812">Transmembrane</keyword>
<comment type="subcellular location">
    <subcellularLocation>
        <location evidence="1">Membrane</location>
    </subcellularLocation>
</comment>
<evidence type="ECO:0000256" key="5">
    <source>
        <dbReference type="ARBA" id="ARBA00022989"/>
    </source>
</evidence>
<dbReference type="Gene3D" id="1.20.1070.10">
    <property type="entry name" value="Rhodopsin 7-helix transmembrane proteins"/>
    <property type="match status" value="1"/>
</dbReference>
<keyword evidence="5 9" id="KW-1133">Transmembrane helix</keyword>
<dbReference type="EMBL" id="JAATIS010009265">
    <property type="protein sequence ID" value="KAG2455935.1"/>
    <property type="molecule type" value="Genomic_DNA"/>
</dbReference>
<dbReference type="SUPFAM" id="SSF81321">
    <property type="entry name" value="Family A G protein-coupled receptor-like"/>
    <property type="match status" value="1"/>
</dbReference>
<keyword evidence="6 9" id="KW-0472">Membrane</keyword>
<organism evidence="11 12">
    <name type="scientific">Polypterus senegalus</name>
    <name type="common">Senegal bichir</name>
    <dbReference type="NCBI Taxonomy" id="55291"/>
    <lineage>
        <taxon>Eukaryota</taxon>
        <taxon>Metazoa</taxon>
        <taxon>Chordata</taxon>
        <taxon>Craniata</taxon>
        <taxon>Vertebrata</taxon>
        <taxon>Euteleostomi</taxon>
        <taxon>Actinopterygii</taxon>
        <taxon>Polypteriformes</taxon>
        <taxon>Polypteridae</taxon>
        <taxon>Polypterus</taxon>
    </lineage>
</organism>
<feature type="transmembrane region" description="Helical" evidence="9">
    <location>
        <begin position="233"/>
        <end position="259"/>
    </location>
</feature>
<keyword evidence="12" id="KW-1185">Reference proteome</keyword>
<feature type="transmembrane region" description="Helical" evidence="9">
    <location>
        <begin position="184"/>
        <end position="202"/>
    </location>
</feature>
<dbReference type="InterPro" id="IPR017452">
    <property type="entry name" value="GPCR_Rhodpsn_7TM"/>
</dbReference>
<dbReference type="InterPro" id="IPR008112">
    <property type="entry name" value="Relaxin_rcpt"/>
</dbReference>
<evidence type="ECO:0000313" key="11">
    <source>
        <dbReference type="EMBL" id="KAG2455935.1"/>
    </source>
</evidence>
<protein>
    <submittedName>
        <fullName evidence="11">RXFP2 protein</fullName>
    </submittedName>
</protein>
<evidence type="ECO:0000256" key="6">
    <source>
        <dbReference type="ARBA" id="ARBA00023136"/>
    </source>
</evidence>
<evidence type="ECO:0000256" key="3">
    <source>
        <dbReference type="ARBA" id="ARBA00022692"/>
    </source>
</evidence>
<sequence>MFKAPFEMQITQHGSSTKPAADRAKRSYFKTFQYCRLAPHVRSCKPNTDGISSLEDLLASIILRVFVWVIATLTCVGNIFVICMRSCIRAENQLHALGIKCLCGADCLMGIYLFFVGVFDVMYRGEYNQHAQYWMESTECSFVGFLAMLSSEVSVMLLTYLSVEKCLAITFPFNTMRPGRCQTLIILLSIWTAGFIIAFIPLHNYEYFGNYYGRNGVCFPLYSDETEKPGAKYYSVGIFLGLNVLAFLVILLSYVTMFLSIRKTSSRTCSKKRQLRNDVAIAHHFFFIVFTDALCWIPIFILKVLSLLQVQIPGTVTSWVAIFILPINSALNPILYTLTTSFFRETVKSSLSRVHRRNIDSLSKHTSSLKLNFLKS</sequence>
<evidence type="ECO:0000256" key="8">
    <source>
        <dbReference type="SAM" id="MobiDB-lite"/>
    </source>
</evidence>
<dbReference type="PRINTS" id="PR00237">
    <property type="entry name" value="GPCRRHODOPSN"/>
</dbReference>
<feature type="transmembrane region" description="Helical" evidence="9">
    <location>
        <begin position="61"/>
        <end position="84"/>
    </location>
</feature>
<dbReference type="AlphaFoldDB" id="A0A8X7WUN6"/>
<dbReference type="InterPro" id="IPR000276">
    <property type="entry name" value="GPCR_Rhodpsn"/>
</dbReference>
<feature type="domain" description="G-protein coupled receptors family 1 profile" evidence="10">
    <location>
        <begin position="77"/>
        <end position="336"/>
    </location>
</feature>
<dbReference type="PROSITE" id="PS50262">
    <property type="entry name" value="G_PROTEIN_RECEP_F1_2"/>
    <property type="match status" value="1"/>
</dbReference>
<feature type="non-terminal residue" evidence="11">
    <location>
        <position position="1"/>
    </location>
</feature>
<feature type="compositionally biased region" description="Polar residues" evidence="8">
    <location>
        <begin position="9"/>
        <end position="18"/>
    </location>
</feature>